<evidence type="ECO:0000256" key="6">
    <source>
        <dbReference type="ARBA" id="ARBA00023034"/>
    </source>
</evidence>
<evidence type="ECO:0000256" key="3">
    <source>
        <dbReference type="ARBA" id="ARBA00022679"/>
    </source>
</evidence>
<dbReference type="GO" id="GO:0008146">
    <property type="term" value="F:sulfotransferase activity"/>
    <property type="evidence" value="ECO:0007669"/>
    <property type="project" value="InterPro"/>
</dbReference>
<dbReference type="GO" id="GO:0000139">
    <property type="term" value="C:Golgi membrane"/>
    <property type="evidence" value="ECO:0007669"/>
    <property type="project" value="UniProtKB-SubCell"/>
</dbReference>
<dbReference type="InterPro" id="IPR005331">
    <property type="entry name" value="Sulfotransferase"/>
</dbReference>
<proteinExistence type="inferred from homology"/>
<comment type="subcellular location">
    <subcellularLocation>
        <location evidence="1 9">Golgi apparatus membrane</location>
        <topology evidence="1 9">Single-pass type II membrane protein</topology>
    </subcellularLocation>
</comment>
<evidence type="ECO:0000256" key="5">
    <source>
        <dbReference type="ARBA" id="ARBA00022989"/>
    </source>
</evidence>
<dbReference type="Pfam" id="PF03567">
    <property type="entry name" value="Sulfotransfer_2"/>
    <property type="match status" value="1"/>
</dbReference>
<keyword evidence="11" id="KW-1185">Reference proteome</keyword>
<evidence type="ECO:0000256" key="8">
    <source>
        <dbReference type="ARBA" id="ARBA00023180"/>
    </source>
</evidence>
<evidence type="ECO:0000256" key="2">
    <source>
        <dbReference type="ARBA" id="ARBA00006339"/>
    </source>
</evidence>
<feature type="transmembrane region" description="Helical" evidence="9">
    <location>
        <begin position="12"/>
        <end position="29"/>
    </location>
</feature>
<keyword evidence="6 9" id="KW-0333">Golgi apparatus</keyword>
<comment type="caution">
    <text evidence="10">The sequence shown here is derived from an EMBL/GenBank/DDBJ whole genome shotgun (WGS) entry which is preliminary data.</text>
</comment>
<evidence type="ECO:0000256" key="7">
    <source>
        <dbReference type="ARBA" id="ARBA00023136"/>
    </source>
</evidence>
<evidence type="ECO:0000313" key="11">
    <source>
        <dbReference type="Proteomes" id="UP000752696"/>
    </source>
</evidence>
<dbReference type="EC" id="2.8.2.-" evidence="9"/>
<dbReference type="EMBL" id="CAJDYZ010007412">
    <property type="protein sequence ID" value="CAD1474255.1"/>
    <property type="molecule type" value="Genomic_DNA"/>
</dbReference>
<keyword evidence="9" id="KW-0119">Carbohydrate metabolism</keyword>
<evidence type="ECO:0000256" key="9">
    <source>
        <dbReference type="RuleBase" id="RU364020"/>
    </source>
</evidence>
<dbReference type="PANTHER" id="PTHR12137">
    <property type="entry name" value="CARBOHYDRATE SULFOTRANSFERASE"/>
    <property type="match status" value="1"/>
</dbReference>
<comment type="similarity">
    <text evidence="2 9">Belongs to the sulfotransferase 2 family.</text>
</comment>
<evidence type="ECO:0000256" key="4">
    <source>
        <dbReference type="ARBA" id="ARBA00022692"/>
    </source>
</evidence>
<dbReference type="PANTHER" id="PTHR12137:SF63">
    <property type="entry name" value="CARBOHYDRATE SULFOTRANSFERASE"/>
    <property type="match status" value="1"/>
</dbReference>
<protein>
    <recommendedName>
        <fullName evidence="9">Carbohydrate sulfotransferase</fullName>
        <ecNumber evidence="9">2.8.2.-</ecNumber>
    </recommendedName>
</protein>
<dbReference type="GO" id="GO:0016051">
    <property type="term" value="P:carbohydrate biosynthetic process"/>
    <property type="evidence" value="ECO:0007669"/>
    <property type="project" value="InterPro"/>
</dbReference>
<keyword evidence="5 9" id="KW-1133">Transmembrane helix</keyword>
<keyword evidence="9" id="KW-0735">Signal-anchor</keyword>
<keyword evidence="7 9" id="KW-0472">Membrane</keyword>
<sequence length="363" mass="43339">RFIMLRNYKRIVVQILKYIIVCGLIFYIVKSLLMKDKDNKIPKFNDLEKLMIKTEMENSMRLSTVRNTCQKYNLGIYKDPSKPSAFKHPPTPQYSVFYIVRSRDLSYCPIYKAGSTTWIYNLCLLMNVREEELNSGREQISTIARRAIPELEFPEAGEGRLNPRKLMQALRSTKKLLVVRHPFERLLSAYRDKLENSVAGREHGTLHFYRKYGSKIVEKYRKTNFIPPEEYLVIRRKDVPQPKGIEPTFREFVQYLIHTDLANYGDDHWMPYYLYCTPCLLDYDIIAKVETLWQDQIYTIRKLHLQDTIEPRWRHSGGYENPSKIYFGQLNKDLIQKLYEKFKLDFELFDYSPDDYYQYARAS</sequence>
<accession>A0A6V7H3Q2</accession>
<organism evidence="10 11">
    <name type="scientific">Heterotrigona itama</name>
    <dbReference type="NCBI Taxonomy" id="395501"/>
    <lineage>
        <taxon>Eukaryota</taxon>
        <taxon>Metazoa</taxon>
        <taxon>Ecdysozoa</taxon>
        <taxon>Arthropoda</taxon>
        <taxon>Hexapoda</taxon>
        <taxon>Insecta</taxon>
        <taxon>Pterygota</taxon>
        <taxon>Neoptera</taxon>
        <taxon>Endopterygota</taxon>
        <taxon>Hymenoptera</taxon>
        <taxon>Apocrita</taxon>
        <taxon>Aculeata</taxon>
        <taxon>Apoidea</taxon>
        <taxon>Anthophila</taxon>
        <taxon>Apidae</taxon>
        <taxon>Heterotrigona</taxon>
    </lineage>
</organism>
<feature type="non-terminal residue" evidence="10">
    <location>
        <position position="1"/>
    </location>
</feature>
<dbReference type="InterPro" id="IPR018011">
    <property type="entry name" value="Carb_sulfotrans_8-10"/>
</dbReference>
<keyword evidence="3 9" id="KW-0808">Transferase</keyword>
<dbReference type="Proteomes" id="UP000752696">
    <property type="component" value="Unassembled WGS sequence"/>
</dbReference>
<dbReference type="AlphaFoldDB" id="A0A6V7H3Q2"/>
<evidence type="ECO:0000313" key="10">
    <source>
        <dbReference type="EMBL" id="CAD1474255.1"/>
    </source>
</evidence>
<reference evidence="10" key="1">
    <citation type="submission" date="2020-07" db="EMBL/GenBank/DDBJ databases">
        <authorList>
            <person name="Nazaruddin N."/>
        </authorList>
    </citation>
    <scope>NUCLEOTIDE SEQUENCE</scope>
</reference>
<name>A0A6V7H3Q2_9HYME</name>
<gene>
    <name evidence="10" type="ORF">MHI_LOCUS457424</name>
</gene>
<keyword evidence="4 9" id="KW-0812">Transmembrane</keyword>
<evidence type="ECO:0000256" key="1">
    <source>
        <dbReference type="ARBA" id="ARBA00004323"/>
    </source>
</evidence>
<keyword evidence="8 9" id="KW-0325">Glycoprotein</keyword>
<dbReference type="OrthoDB" id="2019940at2759"/>